<protein>
    <recommendedName>
        <fullName evidence="4">Secreted protein</fullName>
    </recommendedName>
</protein>
<evidence type="ECO:0008006" key="4">
    <source>
        <dbReference type="Google" id="ProtNLM"/>
    </source>
</evidence>
<keyword evidence="1" id="KW-0472">Membrane</keyword>
<proteinExistence type="predicted"/>
<accession>A0ABT2B3Z3</accession>
<evidence type="ECO:0000256" key="1">
    <source>
        <dbReference type="SAM" id="Phobius"/>
    </source>
</evidence>
<evidence type="ECO:0000313" key="2">
    <source>
        <dbReference type="EMBL" id="MCS0603167.1"/>
    </source>
</evidence>
<comment type="caution">
    <text evidence="2">The sequence shown here is derived from an EMBL/GenBank/DDBJ whole genome shotgun (WGS) entry which is preliminary data.</text>
</comment>
<dbReference type="RefSeq" id="WP_258779652.1">
    <property type="nucleotide sequence ID" value="NZ_JANUGP010000013.1"/>
</dbReference>
<name>A0ABT2B3Z3_9ACTN</name>
<gene>
    <name evidence="2" type="ORF">NX794_18400</name>
</gene>
<dbReference type="EMBL" id="JANUGP010000013">
    <property type="protein sequence ID" value="MCS0603167.1"/>
    <property type="molecule type" value="Genomic_DNA"/>
</dbReference>
<keyword evidence="1" id="KW-0812">Transmembrane</keyword>
<reference evidence="2 3" key="1">
    <citation type="submission" date="2022-08" db="EMBL/GenBank/DDBJ databases">
        <authorList>
            <person name="Somphong A."/>
            <person name="Phongsopitanun W."/>
        </authorList>
    </citation>
    <scope>NUCLEOTIDE SEQUENCE [LARGE SCALE GENOMIC DNA]</scope>
    <source>
        <strain evidence="2 3">LP11</strain>
    </source>
</reference>
<evidence type="ECO:0000313" key="3">
    <source>
        <dbReference type="Proteomes" id="UP001205612"/>
    </source>
</evidence>
<keyword evidence="3" id="KW-1185">Reference proteome</keyword>
<sequence>MPARTLSRPHPATPGGVDIRLPWWALALPALAFLVLLGLILNPSDAHAASGDPAVARVVEHAQHLLAR</sequence>
<keyword evidence="1" id="KW-1133">Transmembrane helix</keyword>
<dbReference type="Proteomes" id="UP001205612">
    <property type="component" value="Unassembled WGS sequence"/>
</dbReference>
<feature type="transmembrane region" description="Helical" evidence="1">
    <location>
        <begin position="21"/>
        <end position="41"/>
    </location>
</feature>
<organism evidence="2 3">
    <name type="scientific">Streptomyces pyxinicus</name>
    <dbReference type="NCBI Taxonomy" id="2970331"/>
    <lineage>
        <taxon>Bacteria</taxon>
        <taxon>Bacillati</taxon>
        <taxon>Actinomycetota</taxon>
        <taxon>Actinomycetes</taxon>
        <taxon>Kitasatosporales</taxon>
        <taxon>Streptomycetaceae</taxon>
        <taxon>Streptomyces</taxon>
    </lineage>
</organism>